<dbReference type="AlphaFoldDB" id="A0A397Q0D8"/>
<evidence type="ECO:0000259" key="5">
    <source>
        <dbReference type="Pfam" id="PF03781"/>
    </source>
</evidence>
<dbReference type="OrthoDB" id="9768004at2"/>
<dbReference type="InterPro" id="IPR051043">
    <property type="entry name" value="Sulfatase_Mod_Factor_Kinase"/>
</dbReference>
<dbReference type="RefSeq" id="WP_119059946.1">
    <property type="nucleotide sequence ID" value="NZ_QXDF01000001.1"/>
</dbReference>
<keyword evidence="2" id="KW-0408">Iron</keyword>
<evidence type="ECO:0000313" key="7">
    <source>
        <dbReference type="EMBL" id="RIA54980.1"/>
    </source>
</evidence>
<dbReference type="NCBIfam" id="TIGR03440">
    <property type="entry name" value="egtB_TIGR03440"/>
    <property type="match status" value="1"/>
</dbReference>
<dbReference type="InterPro" id="IPR042095">
    <property type="entry name" value="SUMF_sf"/>
</dbReference>
<protein>
    <submittedName>
        <fullName evidence="7">Ergothioneine biosynthesis protein EgtB</fullName>
    </submittedName>
</protein>
<comment type="pathway">
    <text evidence="3">Amino-acid biosynthesis; ergothioneine biosynthesis.</text>
</comment>
<reference evidence="7 8" key="1">
    <citation type="submission" date="2018-08" db="EMBL/GenBank/DDBJ databases">
        <title>Genomic Encyclopedia of Archaeal and Bacterial Type Strains, Phase II (KMG-II): from individual species to whole genera.</title>
        <authorList>
            <person name="Goeker M."/>
        </authorList>
    </citation>
    <scope>NUCLEOTIDE SEQUENCE [LARGE SCALE GENOMIC DNA]</scope>
    <source>
        <strain evidence="7 8">DSM 5002</strain>
    </source>
</reference>
<dbReference type="SUPFAM" id="SSF56436">
    <property type="entry name" value="C-type lectin-like"/>
    <property type="match status" value="1"/>
</dbReference>
<dbReference type="InterPro" id="IPR016187">
    <property type="entry name" value="CTDL_fold"/>
</dbReference>
<evidence type="ECO:0000256" key="2">
    <source>
        <dbReference type="ARBA" id="ARBA00023004"/>
    </source>
</evidence>
<dbReference type="Proteomes" id="UP000266273">
    <property type="component" value="Unassembled WGS sequence"/>
</dbReference>
<dbReference type="PANTHER" id="PTHR23150:SF36">
    <property type="entry name" value="HERCYNINE OXYGENASE"/>
    <property type="match status" value="1"/>
</dbReference>
<name>A0A397Q0D8_9HYPH</name>
<evidence type="ECO:0000256" key="3">
    <source>
        <dbReference type="ARBA" id="ARBA00037882"/>
    </source>
</evidence>
<feature type="domain" description="DinB-like" evidence="6">
    <location>
        <begin position="25"/>
        <end position="156"/>
    </location>
</feature>
<proteinExistence type="predicted"/>
<dbReference type="GO" id="GO:0052699">
    <property type="term" value="P:ergothioneine biosynthetic process"/>
    <property type="evidence" value="ECO:0007669"/>
    <property type="project" value="InterPro"/>
</dbReference>
<comment type="caution">
    <text evidence="7">The sequence shown here is derived from an EMBL/GenBank/DDBJ whole genome shotgun (WGS) entry which is preliminary data.</text>
</comment>
<dbReference type="Pfam" id="PF03781">
    <property type="entry name" value="FGE-sulfatase"/>
    <property type="match status" value="2"/>
</dbReference>
<dbReference type="EMBL" id="QXDF01000001">
    <property type="protein sequence ID" value="RIA54980.1"/>
    <property type="molecule type" value="Genomic_DNA"/>
</dbReference>
<evidence type="ECO:0000313" key="8">
    <source>
        <dbReference type="Proteomes" id="UP000266273"/>
    </source>
</evidence>
<feature type="compositionally biased region" description="Basic and acidic residues" evidence="4">
    <location>
        <begin position="7"/>
        <end position="16"/>
    </location>
</feature>
<dbReference type="PANTHER" id="PTHR23150">
    <property type="entry name" value="SULFATASE MODIFYING FACTOR 1, 2"/>
    <property type="match status" value="1"/>
</dbReference>
<evidence type="ECO:0000256" key="4">
    <source>
        <dbReference type="SAM" id="MobiDB-lite"/>
    </source>
</evidence>
<dbReference type="InterPro" id="IPR005532">
    <property type="entry name" value="SUMF_dom"/>
</dbReference>
<dbReference type="InterPro" id="IPR017806">
    <property type="entry name" value="EgtB"/>
</dbReference>
<accession>A0A397Q0D8</accession>
<dbReference type="InterPro" id="IPR024775">
    <property type="entry name" value="DinB-like"/>
</dbReference>
<feature type="domain" description="Sulfatase-modifying factor enzyme-like" evidence="5">
    <location>
        <begin position="350"/>
        <end position="426"/>
    </location>
</feature>
<evidence type="ECO:0000259" key="6">
    <source>
        <dbReference type="Pfam" id="PF12867"/>
    </source>
</evidence>
<keyword evidence="1" id="KW-0560">Oxidoreductase</keyword>
<organism evidence="7 8">
    <name type="scientific">Dichotomicrobium thermohalophilum</name>
    <dbReference type="NCBI Taxonomy" id="933063"/>
    <lineage>
        <taxon>Bacteria</taxon>
        <taxon>Pseudomonadati</taxon>
        <taxon>Pseudomonadota</taxon>
        <taxon>Alphaproteobacteria</taxon>
        <taxon>Hyphomicrobiales</taxon>
        <taxon>Hyphomicrobiaceae</taxon>
        <taxon>Dichotomicrobium</taxon>
    </lineage>
</organism>
<dbReference type="Pfam" id="PF12867">
    <property type="entry name" value="DinB_2"/>
    <property type="match status" value="1"/>
</dbReference>
<feature type="region of interest" description="Disordered" evidence="4">
    <location>
        <begin position="1"/>
        <end position="53"/>
    </location>
</feature>
<dbReference type="Gene3D" id="3.90.1580.10">
    <property type="entry name" value="paralog of FGE (formylglycine-generating enzyme)"/>
    <property type="match status" value="1"/>
</dbReference>
<feature type="domain" description="Sulfatase-modifying factor enzyme-like" evidence="5">
    <location>
        <begin position="190"/>
        <end position="325"/>
    </location>
</feature>
<sequence>MAIAEQIPREKQDRAARQAHLKQRLAETRELSTRLAGPLSDEDQTPQSMEDASPTKWHLAHTTWFFEELVLKAHAAGYREYDPRFAYCFNSYYETLGERHPRPRRGMLTRPTCAEVRAYRAYVDDAIMRMFEVDELSDEALDLIELGINHEQQHQELLLTDILSLFAVQPLRPAYRAETETTQGETPPLEWLSFDGGIFEVGHKGDSFAYDNEGPRHEQLIRPFKLAHRPVTNGEWLEFMADGGYETATLWLSDGWATVNAEGWCAPCYWEKRDGVWHQMGLGGLVPVDPARPVCHISYYEAQAFALWAGKRLPTEFEWEIASRDLPEQGNTIGAGLLRPAPTRAPDGTLQQMFGDVWEWTSSAYSAYPGFSTAPGAVGEYNGKFMCGQYVLRGGSLATPDGHVRRTYRNFFYPHQRWQFMGLRLASDA</sequence>
<evidence type="ECO:0000256" key="1">
    <source>
        <dbReference type="ARBA" id="ARBA00023002"/>
    </source>
</evidence>
<gene>
    <name evidence="7" type="ORF">BXY53_0030</name>
</gene>
<keyword evidence="8" id="KW-1185">Reference proteome</keyword>